<dbReference type="PANTHER" id="PTHR14085">
    <property type="entry name" value="WD-REPEAT PROTEIN BING4"/>
    <property type="match status" value="1"/>
</dbReference>
<dbReference type="SMART" id="SM01033">
    <property type="entry name" value="BING4CT"/>
    <property type="match status" value="1"/>
</dbReference>
<keyword evidence="9" id="KW-0539">Nucleus</keyword>
<dbReference type="SUPFAM" id="SSF51735">
    <property type="entry name" value="NAD(P)-binding Rossmann-fold domains"/>
    <property type="match status" value="1"/>
</dbReference>
<feature type="coiled-coil region" evidence="12">
    <location>
        <begin position="65"/>
        <end position="92"/>
    </location>
</feature>
<keyword evidence="5" id="KW-0698">rRNA processing</keyword>
<dbReference type="Pfam" id="PF08240">
    <property type="entry name" value="ADH_N"/>
    <property type="match status" value="1"/>
</dbReference>
<dbReference type="FunFam" id="2.130.10.10:FF:000378">
    <property type="entry name" value="U3 small nucleolar RNA-associated protein 7"/>
    <property type="match status" value="1"/>
</dbReference>
<evidence type="ECO:0000256" key="11">
    <source>
        <dbReference type="PROSITE-ProRule" id="PRU00221"/>
    </source>
</evidence>
<dbReference type="Pfam" id="PF00400">
    <property type="entry name" value="WD40"/>
    <property type="match status" value="1"/>
</dbReference>
<dbReference type="SUPFAM" id="SSF50978">
    <property type="entry name" value="WD40 repeat-like"/>
    <property type="match status" value="1"/>
</dbReference>
<dbReference type="AlphaFoldDB" id="A0A8H3VHD6"/>
<dbReference type="SUPFAM" id="SSF50129">
    <property type="entry name" value="GroES-like"/>
    <property type="match status" value="1"/>
</dbReference>
<dbReference type="InterPro" id="IPR019775">
    <property type="entry name" value="WD40_repeat_CS"/>
</dbReference>
<keyword evidence="7" id="KW-0677">Repeat</keyword>
<dbReference type="InterPro" id="IPR001680">
    <property type="entry name" value="WD40_rpt"/>
</dbReference>
<comment type="function">
    <text evidence="1">Involved in nucleolar processing of pre-18S ribosomal RNA.</text>
</comment>
<organism evidence="16 17">
    <name type="scientific">Venturia inaequalis</name>
    <name type="common">Apple scab fungus</name>
    <dbReference type="NCBI Taxonomy" id="5025"/>
    <lineage>
        <taxon>Eukaryota</taxon>
        <taxon>Fungi</taxon>
        <taxon>Dikarya</taxon>
        <taxon>Ascomycota</taxon>
        <taxon>Pezizomycotina</taxon>
        <taxon>Dothideomycetes</taxon>
        <taxon>Pleosporomycetidae</taxon>
        <taxon>Venturiales</taxon>
        <taxon>Venturiaceae</taxon>
        <taxon>Venturia</taxon>
    </lineage>
</organism>
<evidence type="ECO:0000256" key="4">
    <source>
        <dbReference type="ARBA" id="ARBA00011245"/>
    </source>
</evidence>
<feature type="repeat" description="WD" evidence="11">
    <location>
        <begin position="296"/>
        <end position="337"/>
    </location>
</feature>
<evidence type="ECO:0000313" key="17">
    <source>
        <dbReference type="Proteomes" id="UP000447873"/>
    </source>
</evidence>
<evidence type="ECO:0000256" key="5">
    <source>
        <dbReference type="ARBA" id="ARBA00022552"/>
    </source>
</evidence>
<feature type="region of interest" description="Disordered" evidence="13">
    <location>
        <begin position="1"/>
        <end position="33"/>
    </location>
</feature>
<feature type="region of interest" description="Disordered" evidence="13">
    <location>
        <begin position="494"/>
        <end position="514"/>
    </location>
</feature>
<feature type="compositionally biased region" description="Polar residues" evidence="13">
    <location>
        <begin position="13"/>
        <end position="28"/>
    </location>
</feature>
<reference evidence="16 17" key="1">
    <citation type="submission" date="2018-12" db="EMBL/GenBank/DDBJ databases">
        <title>Venturia inaequalis Genome Resource.</title>
        <authorList>
            <person name="Lichtner F.J."/>
        </authorList>
    </citation>
    <scope>NUCLEOTIDE SEQUENCE [LARGE SCALE GENOMIC DNA]</scope>
    <source>
        <strain evidence="16 17">120213</strain>
    </source>
</reference>
<dbReference type="InterPro" id="IPR011032">
    <property type="entry name" value="GroES-like_sf"/>
</dbReference>
<comment type="subunit">
    <text evidence="4">Monomer.</text>
</comment>
<name>A0A8H3VHD6_VENIN</name>
<evidence type="ECO:0000256" key="8">
    <source>
        <dbReference type="ARBA" id="ARBA00023002"/>
    </source>
</evidence>
<dbReference type="InterPro" id="IPR013154">
    <property type="entry name" value="ADH-like_N"/>
</dbReference>
<sequence length="965" mass="106920">MAENTAPKALSRLGSSSSKPKEPTNPSKALTLPLDAEAAELKRREKEAHDVYGRGKKIRHRNVRDKKLRGNLKALEARYKDATLKAKDAEILLEHETGFLEPEGELERTYKTRQEDIKRDVAVETAKKGFELKLTDLGPYKHSYTRNGRDLLLAGRKGHVATMQWRDGKIGCELQLGETVRDAIWLHNNQSFAVAQKKYTYIYDQAGVEIHKLEKHIEVTNMEFLPFHFLLATVGNAGYLKYTDTSTGQLVAEIPTKLGTPTSFTQNPNNAMIHVGHQNGSVTIWSPNQSEPAVKLLAHHGPVRSMAIDREGRYMVSTGSDMKMAVWDIRTFKPVNTYFLRQPGASVAISDRNLTAVGWGTQASVWRGLFDKSKNDQEKVQSPYLGWGGDGQRVEKLRWCPFEDVLGIGHDKGFSSIIVPGAGEANFDALEVNPYETTKQRQEMEVKALLNKLQPGMISLDPNFVGSLDLASHEQKQKEKDLDRKPDDLIERLKNRGRGRNSALRRVQRKSGSKNVIDEKKLRIEELRKRQNKREIEKLARQEQNFGPALARKQVMQGTAGRGRGDVELDIPVWLSVHPFGSNDMAADDREAAFATTMPKTQVINRQMAPATMKAIVLDPKNKTAKLAKDHPVPKLRPDYILVKVVAVALNPTDWKHIASGAGAENGISGCDYAGIVEEVGDKVTKSFKKGDRICGCAHGGNASNKEDGVFAEYAVVKGDLQMHMPDSLSFEKASTIPLGASTVGQGLFQKALKLNLPTEPIKDKEFVLIYGGSTATGSLAVQYAKLSGYTVLATCSPHNNAMVKKLGATEVFDYNSPTCGPDIRKYTNNTLRLAWDTISEHNSPKICGEALSSDASLKLKYGTILPNEDIPRKSELQVTSTLMYTIFNEKFEKWGMSFDASQEDFAFAKTFFGITETLLAEGKLEAHPDKLGKEGLQGALKGMEEQKAGKVSGVKLVYKVDETP</sequence>
<comment type="similarity">
    <text evidence="3">Belongs to the zinc-containing alcohol dehydrogenase family.</text>
</comment>
<proteinExistence type="inferred from homology"/>
<evidence type="ECO:0000256" key="3">
    <source>
        <dbReference type="ARBA" id="ARBA00008072"/>
    </source>
</evidence>
<feature type="domain" description="Enoyl reductase (ER)" evidence="14">
    <location>
        <begin position="611"/>
        <end position="958"/>
    </location>
</feature>
<dbReference type="PROSITE" id="PS50294">
    <property type="entry name" value="WD_REPEATS_REGION"/>
    <property type="match status" value="1"/>
</dbReference>
<dbReference type="Pfam" id="PF08149">
    <property type="entry name" value="BING4CT"/>
    <property type="match status" value="1"/>
</dbReference>
<evidence type="ECO:0000256" key="13">
    <source>
        <dbReference type="SAM" id="MobiDB-lite"/>
    </source>
</evidence>
<dbReference type="InterPro" id="IPR036322">
    <property type="entry name" value="WD40_repeat_dom_sf"/>
</dbReference>
<evidence type="ECO:0000256" key="7">
    <source>
        <dbReference type="ARBA" id="ARBA00022737"/>
    </source>
</evidence>
<dbReference type="EMBL" id="WNWS01000012">
    <property type="protein sequence ID" value="KAE9988005.1"/>
    <property type="molecule type" value="Genomic_DNA"/>
</dbReference>
<evidence type="ECO:0000259" key="15">
    <source>
        <dbReference type="SMART" id="SM01033"/>
    </source>
</evidence>
<dbReference type="InterPro" id="IPR036291">
    <property type="entry name" value="NAD(P)-bd_dom_sf"/>
</dbReference>
<dbReference type="InterPro" id="IPR047122">
    <property type="entry name" value="Trans-enoyl_RdTase-like"/>
</dbReference>
<evidence type="ECO:0000256" key="9">
    <source>
        <dbReference type="ARBA" id="ARBA00023242"/>
    </source>
</evidence>
<dbReference type="PROSITE" id="PS50082">
    <property type="entry name" value="WD_REPEATS_2"/>
    <property type="match status" value="1"/>
</dbReference>
<dbReference type="GO" id="GO:0016651">
    <property type="term" value="F:oxidoreductase activity, acting on NAD(P)H"/>
    <property type="evidence" value="ECO:0007669"/>
    <property type="project" value="InterPro"/>
</dbReference>
<gene>
    <name evidence="16" type="ORF">EG328_000949</name>
</gene>
<accession>A0A8H3VHD6</accession>
<dbReference type="SMART" id="SM00320">
    <property type="entry name" value="WD40"/>
    <property type="match status" value="3"/>
</dbReference>
<keyword evidence="8" id="KW-0560">Oxidoreductase</keyword>
<dbReference type="GO" id="GO:0030686">
    <property type="term" value="C:90S preribosome"/>
    <property type="evidence" value="ECO:0007669"/>
    <property type="project" value="TreeGrafter"/>
</dbReference>
<evidence type="ECO:0000259" key="14">
    <source>
        <dbReference type="SMART" id="SM00829"/>
    </source>
</evidence>
<dbReference type="GO" id="GO:0032040">
    <property type="term" value="C:small-subunit processome"/>
    <property type="evidence" value="ECO:0007669"/>
    <property type="project" value="TreeGrafter"/>
</dbReference>
<dbReference type="InterPro" id="IPR012952">
    <property type="entry name" value="BING4_C_dom"/>
</dbReference>
<evidence type="ECO:0000256" key="12">
    <source>
        <dbReference type="SAM" id="Coils"/>
    </source>
</evidence>
<evidence type="ECO:0000313" key="16">
    <source>
        <dbReference type="EMBL" id="KAE9988005.1"/>
    </source>
</evidence>
<feature type="domain" description="BING4 C-terminal" evidence="15">
    <location>
        <begin position="383"/>
        <end position="462"/>
    </location>
</feature>
<dbReference type="GO" id="GO:0000462">
    <property type="term" value="P:maturation of SSU-rRNA from tricistronic rRNA transcript (SSU-rRNA, 5.8S rRNA, LSU-rRNA)"/>
    <property type="evidence" value="ECO:0007669"/>
    <property type="project" value="TreeGrafter"/>
</dbReference>
<dbReference type="Gene3D" id="3.40.50.720">
    <property type="entry name" value="NAD(P)-binding Rossmann-like Domain"/>
    <property type="match status" value="1"/>
</dbReference>
<keyword evidence="6 11" id="KW-0853">WD repeat</keyword>
<evidence type="ECO:0000256" key="2">
    <source>
        <dbReference type="ARBA" id="ARBA00004604"/>
    </source>
</evidence>
<evidence type="ECO:0000256" key="10">
    <source>
        <dbReference type="ARBA" id="ARBA00076453"/>
    </source>
</evidence>
<dbReference type="PANTHER" id="PTHR14085:SF3">
    <property type="entry name" value="WD REPEAT-CONTAINING PROTEIN 46"/>
    <property type="match status" value="1"/>
</dbReference>
<dbReference type="InterPro" id="IPR015943">
    <property type="entry name" value="WD40/YVTN_repeat-like_dom_sf"/>
</dbReference>
<protein>
    <recommendedName>
        <fullName evidence="10">U three protein 7</fullName>
    </recommendedName>
</protein>
<dbReference type="InterPro" id="IPR040315">
    <property type="entry name" value="WDR46/Utp7"/>
</dbReference>
<evidence type="ECO:0000256" key="6">
    <source>
        <dbReference type="ARBA" id="ARBA00022574"/>
    </source>
</evidence>
<dbReference type="Gene3D" id="2.130.10.10">
    <property type="entry name" value="YVTN repeat-like/Quinoprotein amine dehydrogenase"/>
    <property type="match status" value="1"/>
</dbReference>
<comment type="caution">
    <text evidence="16">The sequence shown here is derived from an EMBL/GenBank/DDBJ whole genome shotgun (WGS) entry which is preliminary data.</text>
</comment>
<dbReference type="Gene3D" id="3.90.180.10">
    <property type="entry name" value="Medium-chain alcohol dehydrogenases, catalytic domain"/>
    <property type="match status" value="1"/>
</dbReference>
<comment type="subcellular location">
    <subcellularLocation>
        <location evidence="2">Nucleus</location>
        <location evidence="2">Nucleolus</location>
    </subcellularLocation>
</comment>
<keyword evidence="12" id="KW-0175">Coiled coil</keyword>
<dbReference type="PROSITE" id="PS00678">
    <property type="entry name" value="WD_REPEATS_1"/>
    <property type="match status" value="1"/>
</dbReference>
<dbReference type="Proteomes" id="UP000447873">
    <property type="component" value="Unassembled WGS sequence"/>
</dbReference>
<dbReference type="SMART" id="SM00829">
    <property type="entry name" value="PKS_ER"/>
    <property type="match status" value="1"/>
</dbReference>
<evidence type="ECO:0000256" key="1">
    <source>
        <dbReference type="ARBA" id="ARBA00004099"/>
    </source>
</evidence>
<dbReference type="InterPro" id="IPR020843">
    <property type="entry name" value="ER"/>
</dbReference>
<dbReference type="CDD" id="cd08249">
    <property type="entry name" value="enoyl_reductase_like"/>
    <property type="match status" value="1"/>
</dbReference>